<evidence type="ECO:0000313" key="2">
    <source>
        <dbReference type="Proteomes" id="UP000887569"/>
    </source>
</evidence>
<reference evidence="3" key="1">
    <citation type="submission" date="2022-11" db="UniProtKB">
        <authorList>
            <consortium name="WormBaseParasite"/>
        </authorList>
    </citation>
    <scope>IDENTIFICATION</scope>
</reference>
<dbReference type="AlphaFoldDB" id="A0A915ACY4"/>
<name>A0A915ACY4_PARUN</name>
<sequence>MLHSFKMLIFCALLLVVHFAPSSGSKRNETTWARSPLFGEWLPSSSGANDAADDKAREGDAASIIRVDNHATSTVATATTTENRHLQNAAAATTTRINTTVTGATSIPTVSDSTIIDGNVHTNLGIPDEATPTATKADSVVTVTSTGNVVIADTTSTTNATGIYTTVSSTVTPVYTANDTDGTTTNDINATVDNNSTHLISTATLWTMSRIADDGSTNHALLSTSLVELAPTSIMTEELTSRSSPTPDLTTSTAISLTEADDVLDATSADGNILTSPSAVVSSNIASSTVHTTPSTTRPTGGPSTIITLGQHGLWQYSFSPNSTCVNCTVTVDAADLSVFQIDAYLIIHGVVNLRMQTTSSYMKVFLGDEQSSIGSIESLATNYTLKGSLVPLFSSNRSIRFENFYPYGRRALFPKRMAFFFRLTPTKYDCGRPLVYVCEPNNVLTIAPAQQQNDHCYVTVYTSRDDSYPVLSFYDWIIQAEHLVTLIPGWDDIPFNEVMRYAALSISDASSARDSNGLFIATPRANLLTNGSSPIMVRVSNMKPRDYNMDQLISQGSNGFLMGAYPDYSEFQLSSMTGDPVLIDLTFSRTRLWNSSKIVVTSGASGTPRLELNTDAVNRRYLFSSEQFNIKFSPGNNTMATFALRYTIENGCVAIRFNDWSIWSVVLLLCASYKLIEEE</sequence>
<keyword evidence="1" id="KW-0732">Signal</keyword>
<proteinExistence type="predicted"/>
<feature type="signal peptide" evidence="1">
    <location>
        <begin position="1"/>
        <end position="24"/>
    </location>
</feature>
<dbReference type="Proteomes" id="UP000887569">
    <property type="component" value="Unplaced"/>
</dbReference>
<evidence type="ECO:0000313" key="3">
    <source>
        <dbReference type="WBParaSite" id="PgR005X_g137_t01"/>
    </source>
</evidence>
<feature type="chain" id="PRO_5037387459" evidence="1">
    <location>
        <begin position="25"/>
        <end position="680"/>
    </location>
</feature>
<keyword evidence="2" id="KW-1185">Reference proteome</keyword>
<protein>
    <submittedName>
        <fullName evidence="3">Uncharacterized protein</fullName>
    </submittedName>
</protein>
<dbReference type="WBParaSite" id="PgR005X_g137_t01">
    <property type="protein sequence ID" value="PgR005X_g137_t01"/>
    <property type="gene ID" value="PgR005X_g137"/>
</dbReference>
<evidence type="ECO:0000256" key="1">
    <source>
        <dbReference type="SAM" id="SignalP"/>
    </source>
</evidence>
<accession>A0A915ACY4</accession>
<organism evidence="2 3">
    <name type="scientific">Parascaris univalens</name>
    <name type="common">Nematode worm</name>
    <dbReference type="NCBI Taxonomy" id="6257"/>
    <lineage>
        <taxon>Eukaryota</taxon>
        <taxon>Metazoa</taxon>
        <taxon>Ecdysozoa</taxon>
        <taxon>Nematoda</taxon>
        <taxon>Chromadorea</taxon>
        <taxon>Rhabditida</taxon>
        <taxon>Spirurina</taxon>
        <taxon>Ascaridomorpha</taxon>
        <taxon>Ascaridoidea</taxon>
        <taxon>Ascarididae</taxon>
        <taxon>Parascaris</taxon>
    </lineage>
</organism>